<dbReference type="Proteomes" id="UP001222027">
    <property type="component" value="Unassembled WGS sequence"/>
</dbReference>
<accession>A0AAV8QAH5</accession>
<reference evidence="11 12" key="1">
    <citation type="submission" date="2022-12" db="EMBL/GenBank/DDBJ databases">
        <title>Chromosome-scale assembly of the Ensete ventricosum genome.</title>
        <authorList>
            <person name="Dussert Y."/>
            <person name="Stocks J."/>
            <person name="Wendawek A."/>
            <person name="Woldeyes F."/>
            <person name="Nichols R.A."/>
            <person name="Borrell J.S."/>
        </authorList>
    </citation>
    <scope>NUCLEOTIDE SEQUENCE [LARGE SCALE GENOMIC DNA]</scope>
    <source>
        <strain evidence="12">cv. Maze</strain>
        <tissue evidence="11">Seeds</tissue>
    </source>
</reference>
<keyword evidence="3" id="KW-0479">Metal-binding</keyword>
<dbReference type="Pfam" id="PF02401">
    <property type="entry name" value="LYTB"/>
    <property type="match status" value="1"/>
</dbReference>
<dbReference type="GO" id="GO:0050992">
    <property type="term" value="P:dimethylallyl diphosphate biosynthetic process"/>
    <property type="evidence" value="ECO:0007669"/>
    <property type="project" value="InterPro"/>
</dbReference>
<protein>
    <recommendedName>
        <fullName evidence="10">4-hydroxy-3-methylbut-2-enyl diphosphate reductase</fullName>
        <ecNumber evidence="10">1.17.7.4</ecNumber>
    </recommendedName>
</protein>
<organism evidence="11 12">
    <name type="scientific">Ensete ventricosum</name>
    <name type="common">Abyssinian banana</name>
    <name type="synonym">Musa ensete</name>
    <dbReference type="NCBI Taxonomy" id="4639"/>
    <lineage>
        <taxon>Eukaryota</taxon>
        <taxon>Viridiplantae</taxon>
        <taxon>Streptophyta</taxon>
        <taxon>Embryophyta</taxon>
        <taxon>Tracheophyta</taxon>
        <taxon>Spermatophyta</taxon>
        <taxon>Magnoliopsida</taxon>
        <taxon>Liliopsida</taxon>
        <taxon>Zingiberales</taxon>
        <taxon>Musaceae</taxon>
        <taxon>Ensete</taxon>
    </lineage>
</organism>
<evidence type="ECO:0000256" key="5">
    <source>
        <dbReference type="ARBA" id="ARBA00023004"/>
    </source>
</evidence>
<evidence type="ECO:0000256" key="7">
    <source>
        <dbReference type="ARBA" id="ARBA00046313"/>
    </source>
</evidence>
<evidence type="ECO:0000313" key="11">
    <source>
        <dbReference type="EMBL" id="KAJ8468124.1"/>
    </source>
</evidence>
<dbReference type="AlphaFoldDB" id="A0AAV8QAH5"/>
<dbReference type="Gene3D" id="3.40.1010.20">
    <property type="entry name" value="4-hydroxy-3-methylbut-2-enyl diphosphate reductase, catalytic domain"/>
    <property type="match status" value="1"/>
</dbReference>
<comment type="pathway">
    <text evidence="8">Isoprenoid biosynthesis; dimethylallyl diphosphate biosynthesis; dimethylallyl diphosphate from (2E)-4-hydroxy-3-methylbutenyl diphosphate: step 1/1.</text>
</comment>
<keyword evidence="2" id="KW-0004">4Fe-4S</keyword>
<keyword evidence="12" id="KW-1185">Reference proteome</keyword>
<dbReference type="GO" id="GO:0051539">
    <property type="term" value="F:4 iron, 4 sulfur cluster binding"/>
    <property type="evidence" value="ECO:0007669"/>
    <property type="project" value="UniProtKB-KW"/>
</dbReference>
<keyword evidence="5" id="KW-0408">Iron</keyword>
<comment type="similarity">
    <text evidence="9">Belongs to the IspH family.</text>
</comment>
<comment type="cofactor">
    <cofactor evidence="1">
        <name>[4Fe-4S] cluster</name>
        <dbReference type="ChEBI" id="CHEBI:49883"/>
    </cofactor>
</comment>
<evidence type="ECO:0000256" key="9">
    <source>
        <dbReference type="ARBA" id="ARBA00046335"/>
    </source>
</evidence>
<evidence type="ECO:0000256" key="3">
    <source>
        <dbReference type="ARBA" id="ARBA00022723"/>
    </source>
</evidence>
<comment type="caution">
    <text evidence="11">The sequence shown here is derived from an EMBL/GenBank/DDBJ whole genome shotgun (WGS) entry which is preliminary data.</text>
</comment>
<evidence type="ECO:0000256" key="10">
    <source>
        <dbReference type="ARBA" id="ARBA00047177"/>
    </source>
</evidence>
<evidence type="ECO:0000256" key="4">
    <source>
        <dbReference type="ARBA" id="ARBA00023002"/>
    </source>
</evidence>
<keyword evidence="4" id="KW-0560">Oxidoreductase</keyword>
<evidence type="ECO:0000256" key="1">
    <source>
        <dbReference type="ARBA" id="ARBA00001966"/>
    </source>
</evidence>
<evidence type="ECO:0000256" key="2">
    <source>
        <dbReference type="ARBA" id="ARBA00022485"/>
    </source>
</evidence>
<name>A0AAV8QAH5_ENSVE</name>
<sequence length="209" mass="23325">MLPVDSGNLIKILLVELLRCDSGCLKETGEAKTGRHFGLRSRFWVRRQIPTLATARLQMLDAIGSDLAYGKDPHKKKCKCSLMGDFGRDRSPKHPCPDSGYQFSMGLEGKYIIVKNMTEATYVCDYILDGKLDESSSTKEEFLQKFKYAVSPGFDPDVDLVKIGIANQTTMLKGETEEIGKLAEKTMMGRFGIENFISFNTICDATQVT</sequence>
<gene>
    <name evidence="11" type="ORF">OPV22_030676</name>
</gene>
<evidence type="ECO:0000256" key="6">
    <source>
        <dbReference type="ARBA" id="ARBA00023014"/>
    </source>
</evidence>
<proteinExistence type="inferred from homology"/>
<dbReference type="PANTHER" id="PTHR31619">
    <property type="entry name" value="4-HYDROXY-3-METHYLBUT-2-ENYL DIPHOSPHATE REDUCTASE, CHLOROPLASTIC"/>
    <property type="match status" value="1"/>
</dbReference>
<dbReference type="GO" id="GO:0019288">
    <property type="term" value="P:isopentenyl diphosphate biosynthetic process, methylerythritol 4-phosphate pathway"/>
    <property type="evidence" value="ECO:0007669"/>
    <property type="project" value="InterPro"/>
</dbReference>
<dbReference type="InterPro" id="IPR003451">
    <property type="entry name" value="LytB/IspH"/>
</dbReference>
<dbReference type="PANTHER" id="PTHR31619:SF5">
    <property type="entry name" value="4-HYDROXY-3-METHYLBUT-2-ENYL DIPHOSPHATE REDUCTASE, CHLOROPLASTIC"/>
    <property type="match status" value="1"/>
</dbReference>
<dbReference type="EC" id="1.17.7.4" evidence="10"/>
<dbReference type="EMBL" id="JAQQAF010000008">
    <property type="protein sequence ID" value="KAJ8468124.1"/>
    <property type="molecule type" value="Genomic_DNA"/>
</dbReference>
<dbReference type="GO" id="GO:0046872">
    <property type="term" value="F:metal ion binding"/>
    <property type="evidence" value="ECO:0007669"/>
    <property type="project" value="UniProtKB-KW"/>
</dbReference>
<comment type="pathway">
    <text evidence="7">Isoprenoid biosynthesis; isopentenyl diphosphate biosynthesis via DXP pathway; isopentenyl diphosphate from 1-deoxy-D-xylulose 5-phosphate: step 6/6.</text>
</comment>
<evidence type="ECO:0000313" key="12">
    <source>
        <dbReference type="Proteomes" id="UP001222027"/>
    </source>
</evidence>
<dbReference type="GO" id="GO:0051745">
    <property type="term" value="F:4-hydroxy-3-methylbut-2-enyl diphosphate reductase activity"/>
    <property type="evidence" value="ECO:0007669"/>
    <property type="project" value="UniProtKB-EC"/>
</dbReference>
<evidence type="ECO:0000256" key="8">
    <source>
        <dbReference type="ARBA" id="ARBA00046314"/>
    </source>
</evidence>
<keyword evidence="6" id="KW-0411">Iron-sulfur</keyword>